<reference evidence="1 2" key="1">
    <citation type="submission" date="2010-10" db="EMBL/GenBank/DDBJ databases">
        <title>The Genome Sequence of Prochlorococcus phage P-SSM3.</title>
        <authorList>
            <consortium name="The Broad Institute Genome Sequencing Platform"/>
            <person name="Henn M.R."/>
            <person name="Sullivan M.S."/>
            <person name="Osburne M.S."/>
            <person name="Levin J."/>
            <person name="Malboeuf C."/>
            <person name="Casali M."/>
            <person name="Russ C."/>
            <person name="Lennon N."/>
            <person name="Chapman S.B."/>
            <person name="Erlich R."/>
            <person name="Young S.K."/>
            <person name="Yandava C."/>
            <person name="Zeng Q."/>
            <person name="Alvarado L."/>
            <person name="Anderson S."/>
            <person name="Berlin A."/>
            <person name="Chen Z."/>
            <person name="Freedman E."/>
            <person name="Gellesch M."/>
            <person name="Goldberg J."/>
            <person name="Green L."/>
            <person name="Griggs A."/>
            <person name="Gujja S."/>
            <person name="Heilman E.R."/>
            <person name="Heiman D."/>
            <person name="Hollinger A."/>
            <person name="Howarth C."/>
            <person name="Larson L."/>
            <person name="Mehta T."/>
            <person name="Pearson M."/>
            <person name="Roberts A."/>
            <person name="Ryan E."/>
            <person name="Saif S."/>
            <person name="Shea T."/>
            <person name="Shenoy N."/>
            <person name="Sisk P."/>
            <person name="Stolte C."/>
            <person name="Sykes S."/>
            <person name="White J."/>
            <person name="Yu Q."/>
            <person name="Coleman M.L."/>
            <person name="Huang K.H."/>
            <person name="Weigele P.R."/>
            <person name="DeFrancesco A.S."/>
            <person name="Kern S.E."/>
            <person name="Thompson L.R."/>
            <person name="Fu R."/>
            <person name="Hombeck B."/>
            <person name="Chisholm S.W."/>
            <person name="Haas B."/>
            <person name="Nusbaum C."/>
            <person name="Birren B."/>
        </authorList>
    </citation>
    <scope>NUCLEOTIDE SEQUENCE [LARGE SCALE GENOMIC DNA]</scope>
    <source>
        <strain evidence="1 2">P-SSM3</strain>
    </source>
</reference>
<sequence>MDKAIINELKSFLVERYVDNMSTKDLVQYVMDDLDRYYEKMSDAEFLDEAENYWEDSFGEVVDEIQDYMKTPFKKPLREPFEETN</sequence>
<organism evidence="1 2">
    <name type="scientific">Prochlorococcus phage P-SSM3</name>
    <dbReference type="NCBI Taxonomy" id="536453"/>
    <lineage>
        <taxon>Viruses</taxon>
        <taxon>Duplodnaviria</taxon>
        <taxon>Heunggongvirae</taxon>
        <taxon>Uroviricota</taxon>
        <taxon>Caudoviricetes</taxon>
        <taxon>Pantevenvirales</taxon>
        <taxon>Kyanoviridae</taxon>
        <taxon>Ronodorvirus</taxon>
        <taxon>Ronodorvirus pssm3</taxon>
    </lineage>
</organism>
<evidence type="ECO:0000313" key="1">
    <source>
        <dbReference type="EMBL" id="AGN12123.1"/>
    </source>
</evidence>
<proteinExistence type="predicted"/>
<dbReference type="EMBL" id="HQ337021">
    <property type="protein sequence ID" value="AGN12123.1"/>
    <property type="molecule type" value="Genomic_DNA"/>
</dbReference>
<dbReference type="InterPro" id="IPR055750">
    <property type="entry name" value="DUF7326"/>
</dbReference>
<keyword evidence="2" id="KW-1185">Reference proteome</keyword>
<dbReference type="GeneID" id="15956867"/>
<dbReference type="Pfam" id="PF24012">
    <property type="entry name" value="DUF7326"/>
    <property type="match status" value="1"/>
</dbReference>
<name>R9S8A5_9CAUD</name>
<evidence type="ECO:0000313" key="2">
    <source>
        <dbReference type="Proteomes" id="UP000201670"/>
    </source>
</evidence>
<accession>R9S8A5</accession>
<gene>
    <name evidence="1" type="ORF">PRAG_00186</name>
</gene>
<dbReference type="Proteomes" id="UP000201670">
    <property type="component" value="Segment"/>
</dbReference>
<dbReference type="RefSeq" id="YP_008130112.1">
    <property type="nucleotide sequence ID" value="NC_021559.1"/>
</dbReference>
<dbReference type="KEGG" id="vg:15956867"/>
<protein>
    <submittedName>
        <fullName evidence="1">Uncharacterized protein</fullName>
    </submittedName>
</protein>